<feature type="region of interest" description="Disordered" evidence="2">
    <location>
        <begin position="1"/>
        <end position="26"/>
    </location>
</feature>
<dbReference type="GO" id="GO:0043005">
    <property type="term" value="C:neuron projection"/>
    <property type="evidence" value="ECO:0007669"/>
    <property type="project" value="TreeGrafter"/>
</dbReference>
<dbReference type="AlphaFoldDB" id="A0A6A1Q5W5"/>
<evidence type="ECO:0000313" key="4">
    <source>
        <dbReference type="EMBL" id="KAB0401616.1"/>
    </source>
</evidence>
<dbReference type="InterPro" id="IPR036390">
    <property type="entry name" value="WH_DNA-bd_sf"/>
</dbReference>
<evidence type="ECO:0000313" key="5">
    <source>
        <dbReference type="Proteomes" id="UP000437017"/>
    </source>
</evidence>
<dbReference type="Gene3D" id="1.10.10.10">
    <property type="entry name" value="Winged helix-like DNA-binding domain superfamily/Winged helix DNA-binding domain"/>
    <property type="match status" value="1"/>
</dbReference>
<reference evidence="4 5" key="1">
    <citation type="journal article" date="2019" name="PLoS ONE">
        <title>Genomic analyses reveal an absence of contemporary introgressive admixture between fin whales and blue whales, despite known hybrids.</title>
        <authorList>
            <person name="Westbury M.V."/>
            <person name="Petersen B."/>
            <person name="Lorenzen E.D."/>
        </authorList>
    </citation>
    <scope>NUCLEOTIDE SEQUENCE [LARGE SCALE GENOMIC DNA]</scope>
    <source>
        <strain evidence="4">FinWhale-01</strain>
    </source>
</reference>
<dbReference type="SUPFAM" id="SSF48670">
    <property type="entry name" value="Transducin (heterotrimeric G protein), gamma chain"/>
    <property type="match status" value="1"/>
</dbReference>
<feature type="region of interest" description="Disordered" evidence="2">
    <location>
        <begin position="219"/>
        <end position="238"/>
    </location>
</feature>
<dbReference type="GO" id="GO:0035556">
    <property type="term" value="P:intracellular signal transduction"/>
    <property type="evidence" value="ECO:0007669"/>
    <property type="project" value="InterPro"/>
</dbReference>
<comment type="caution">
    <text evidence="4">The sequence shown here is derived from an EMBL/GenBank/DDBJ whole genome shotgun (WGS) entry which is preliminary data.</text>
</comment>
<dbReference type="GO" id="GO:0009968">
    <property type="term" value="P:negative regulation of signal transduction"/>
    <property type="evidence" value="ECO:0007669"/>
    <property type="project" value="UniProtKB-KW"/>
</dbReference>
<dbReference type="InterPro" id="IPR047016">
    <property type="entry name" value="RGS6/7/9/11"/>
</dbReference>
<evidence type="ECO:0000259" key="3">
    <source>
        <dbReference type="PROSITE" id="PS50186"/>
    </source>
</evidence>
<organism evidence="4 5">
    <name type="scientific">Balaenoptera physalus</name>
    <name type="common">Fin whale</name>
    <name type="synonym">Balaena physalus</name>
    <dbReference type="NCBI Taxonomy" id="9770"/>
    <lineage>
        <taxon>Eukaryota</taxon>
        <taxon>Metazoa</taxon>
        <taxon>Chordata</taxon>
        <taxon>Craniata</taxon>
        <taxon>Vertebrata</taxon>
        <taxon>Euteleostomi</taxon>
        <taxon>Mammalia</taxon>
        <taxon>Eutheria</taxon>
        <taxon>Laurasiatheria</taxon>
        <taxon>Artiodactyla</taxon>
        <taxon>Whippomorpha</taxon>
        <taxon>Cetacea</taxon>
        <taxon>Mysticeti</taxon>
        <taxon>Balaenopteridae</taxon>
        <taxon>Balaenoptera</taxon>
    </lineage>
</organism>
<dbReference type="OrthoDB" id="196547at2759"/>
<dbReference type="Pfam" id="PF18148">
    <property type="entry name" value="RGS_DHEX"/>
    <property type="match status" value="1"/>
</dbReference>
<dbReference type="PROSITE" id="PS50186">
    <property type="entry name" value="DEP"/>
    <property type="match status" value="1"/>
</dbReference>
<proteinExistence type="predicted"/>
<feature type="domain" description="DEP" evidence="3">
    <location>
        <begin position="42"/>
        <end position="117"/>
    </location>
</feature>
<gene>
    <name evidence="4" type="ORF">E2I00_007274</name>
</gene>
<dbReference type="Proteomes" id="UP000437017">
    <property type="component" value="Unassembled WGS sequence"/>
</dbReference>
<dbReference type="SMART" id="SM00049">
    <property type="entry name" value="DEP"/>
    <property type="match status" value="1"/>
</dbReference>
<dbReference type="InterPro" id="IPR040759">
    <property type="entry name" value="RGS_DHEX"/>
</dbReference>
<accession>A0A6A1Q5W5</accession>
<dbReference type="GO" id="GO:0005737">
    <property type="term" value="C:cytoplasm"/>
    <property type="evidence" value="ECO:0007669"/>
    <property type="project" value="TreeGrafter"/>
</dbReference>
<dbReference type="Gene3D" id="4.10.260.10">
    <property type="entry name" value="Transducin (heterotrimeric G protein), gamma chain"/>
    <property type="match status" value="1"/>
</dbReference>
<dbReference type="GO" id="GO:0008277">
    <property type="term" value="P:regulation of G protein-coupled receptor signaling pathway"/>
    <property type="evidence" value="ECO:0007669"/>
    <property type="project" value="InterPro"/>
</dbReference>
<dbReference type="InterPro" id="IPR036388">
    <property type="entry name" value="WH-like_DNA-bd_sf"/>
</dbReference>
<dbReference type="GO" id="GO:0005886">
    <property type="term" value="C:plasma membrane"/>
    <property type="evidence" value="ECO:0007669"/>
    <property type="project" value="TreeGrafter"/>
</dbReference>
<dbReference type="SMART" id="SM01224">
    <property type="entry name" value="G_gamma"/>
    <property type="match status" value="1"/>
</dbReference>
<dbReference type="InterPro" id="IPR000591">
    <property type="entry name" value="DEP_dom"/>
</dbReference>
<dbReference type="PANTHER" id="PTHR45746">
    <property type="entry name" value="LP21163P"/>
    <property type="match status" value="1"/>
</dbReference>
<evidence type="ECO:0000256" key="1">
    <source>
        <dbReference type="ARBA" id="ARBA00022700"/>
    </source>
</evidence>
<name>A0A6A1Q5W5_BALPH</name>
<dbReference type="GO" id="GO:0007186">
    <property type="term" value="P:G protein-coupled receptor signaling pathway"/>
    <property type="evidence" value="ECO:0007669"/>
    <property type="project" value="InterPro"/>
</dbReference>
<sequence length="383" mass="41808">TLIRRIPGCSGASGSGGGGGGHHRPSTSFAQMERMVVSMQDPDQGVKMRSQRLLVTVIPHAVTGNDVMEWLIQKYCITEEEALHLGTLLVRHGYLYPLRDPCHLELRLDETPYRFQVRLNWEQTPYFWMSTLWPAAELDYAIYLAKKNIRKRGGLVDHEKPTGPFQTKTVDFYRREVECLRKALGRTRVKSSVCLEAALVPTALPALALAPPSTPRYLKFSSQRGPHDPIMSGRRHVHSPCGHRSPAWLGAGLPESDPVWAGLGRLLRPSPLWAPPLEEPGQCWLRPGVGRDQARMLSVAGLLPEVPEVRLVQRPAGGGRGAPGDQATVSQVVPREAGGMPGVAPCAQAPSSPQGVPVHAEAAPFQPQPCSPSCLCLRGALGW</sequence>
<dbReference type="CDD" id="cd00068">
    <property type="entry name" value="GGL"/>
    <property type="match status" value="1"/>
</dbReference>
<keyword evidence="5" id="KW-1185">Reference proteome</keyword>
<keyword evidence="1" id="KW-0734">Signal transduction inhibitor</keyword>
<dbReference type="InterPro" id="IPR036284">
    <property type="entry name" value="GGL_sf"/>
</dbReference>
<dbReference type="Pfam" id="PF00610">
    <property type="entry name" value="DEP"/>
    <property type="match status" value="1"/>
</dbReference>
<dbReference type="PANTHER" id="PTHR45746:SF3">
    <property type="entry name" value="REGULATOR OF G-PROTEIN SIGNALING 11"/>
    <property type="match status" value="1"/>
</dbReference>
<dbReference type="Gene3D" id="1.10.1240.60">
    <property type="match status" value="1"/>
</dbReference>
<dbReference type="InterPro" id="IPR015898">
    <property type="entry name" value="G-protein_gamma-like_dom"/>
</dbReference>
<protein>
    <recommendedName>
        <fullName evidence="3">DEP domain-containing protein</fullName>
    </recommendedName>
</protein>
<dbReference type="EMBL" id="SGJD01001175">
    <property type="protein sequence ID" value="KAB0401616.1"/>
    <property type="molecule type" value="Genomic_DNA"/>
</dbReference>
<dbReference type="InterPro" id="IPR047017">
    <property type="entry name" value="RGS6/7/9/11_DHEX_sf"/>
</dbReference>
<dbReference type="CDD" id="cd04450">
    <property type="entry name" value="DEP_RGS7-like"/>
    <property type="match status" value="1"/>
</dbReference>
<feature type="compositionally biased region" description="Gly residues" evidence="2">
    <location>
        <begin position="11"/>
        <end position="20"/>
    </location>
</feature>
<evidence type="ECO:0000256" key="2">
    <source>
        <dbReference type="SAM" id="MobiDB-lite"/>
    </source>
</evidence>
<feature type="region of interest" description="Disordered" evidence="2">
    <location>
        <begin position="340"/>
        <end position="360"/>
    </location>
</feature>
<dbReference type="GO" id="GO:0005096">
    <property type="term" value="F:GTPase activator activity"/>
    <property type="evidence" value="ECO:0007669"/>
    <property type="project" value="TreeGrafter"/>
</dbReference>
<dbReference type="SUPFAM" id="SSF46785">
    <property type="entry name" value="Winged helix' DNA-binding domain"/>
    <property type="match status" value="1"/>
</dbReference>
<feature type="non-terminal residue" evidence="4">
    <location>
        <position position="1"/>
    </location>
</feature>